<comment type="cofactor">
    <cofactor evidence="1">
        <name>Zn(2+)</name>
        <dbReference type="ChEBI" id="CHEBI:29105"/>
    </cofactor>
</comment>
<accession>A0A6J4I7H5</accession>
<dbReference type="InterPro" id="IPR050378">
    <property type="entry name" value="Metallo-dep_Hydrolases_sf"/>
</dbReference>
<dbReference type="Gene3D" id="3.20.20.140">
    <property type="entry name" value="Metal-dependent hydrolases"/>
    <property type="match status" value="1"/>
</dbReference>
<gene>
    <name evidence="4" type="ORF">AVDCRST_MAG04-1778</name>
</gene>
<proteinExistence type="inferred from homology"/>
<dbReference type="PANTHER" id="PTHR11647">
    <property type="entry name" value="HYDRANTOINASE/DIHYDROPYRIMIDINASE FAMILY MEMBER"/>
    <property type="match status" value="1"/>
</dbReference>
<evidence type="ECO:0000313" key="4">
    <source>
        <dbReference type="EMBL" id="CAA9244372.1"/>
    </source>
</evidence>
<reference evidence="4" key="1">
    <citation type="submission" date="2020-02" db="EMBL/GenBank/DDBJ databases">
        <authorList>
            <person name="Meier V. D."/>
        </authorList>
    </citation>
    <scope>NUCLEOTIDE SEQUENCE</scope>
    <source>
        <strain evidence="4">AVDCRST_MAG04</strain>
    </source>
</reference>
<sequence length="477" mass="51651">MIDLVITGDRVVTPHDIGPADVAVGGGKVVAVAARGGFPVPAGARLVDASGKIVMPGGIDPHTHCLWPIPGPDGSVGLTQGPSVVGRAALHGGTTTIIDFTRWTHGRSVQEAIEGRMADWAADGCACDWALHTMIEGDLPPEVPAQLGEAIDAGHPTVKIFTTDITPSRKGRMVDFGDIWEVFQVLAARGGLGVIHAEDNDIVMHMYAKLFREGRVGFEHMAEVHNTLSEDLSFRRVMRLAERVPGTALYMMHVSAGDGVRAIREARAKNLPIYGESLHQYMLYTDADYRRPNGQMYHTYPSLKSQADQDELWRGALDGSINCVATDELCCSLAVKTQGKRIDDTTGGNSGVEPRVAVMYSEMVGKRGYSLRRFVDLVSANAARIMGLYPRKGAIAPGSDADICILDPALKREVRAEALHESDYTPWEGRAVDAWPCMTVLRGEVVVEDERWVGGDGRGGQWLPRRVPEEVRAGAAL</sequence>
<organism evidence="4">
    <name type="scientific">uncultured Acetobacteraceae bacterium</name>
    <dbReference type="NCBI Taxonomy" id="169975"/>
    <lineage>
        <taxon>Bacteria</taxon>
        <taxon>Pseudomonadati</taxon>
        <taxon>Pseudomonadota</taxon>
        <taxon>Alphaproteobacteria</taxon>
        <taxon>Acetobacterales</taxon>
        <taxon>Acetobacteraceae</taxon>
        <taxon>environmental samples</taxon>
    </lineage>
</organism>
<evidence type="ECO:0000256" key="2">
    <source>
        <dbReference type="ARBA" id="ARBA00008829"/>
    </source>
</evidence>
<protein>
    <submittedName>
        <fullName evidence="4">Dihydropyrimidinase @ D-hydantoinase</fullName>
        <ecNumber evidence="4">3.5.2.2</ecNumber>
    </submittedName>
</protein>
<evidence type="ECO:0000259" key="3">
    <source>
        <dbReference type="Pfam" id="PF01979"/>
    </source>
</evidence>
<dbReference type="EC" id="3.5.2.2" evidence="4"/>
<feature type="domain" description="Amidohydrolase-related" evidence="3">
    <location>
        <begin position="53"/>
        <end position="446"/>
    </location>
</feature>
<name>A0A6J4I7H5_9PROT</name>
<dbReference type="GO" id="GO:0005829">
    <property type="term" value="C:cytosol"/>
    <property type="evidence" value="ECO:0007669"/>
    <property type="project" value="TreeGrafter"/>
</dbReference>
<dbReference type="FunFam" id="3.20.20.140:FF:000174">
    <property type="entry name" value="Dihydropyrimidinase-related protein 2"/>
    <property type="match status" value="1"/>
</dbReference>
<comment type="similarity">
    <text evidence="2">Belongs to the metallo-dependent hydrolases superfamily. Hydantoinase/dihydropyrimidinase family.</text>
</comment>
<dbReference type="Pfam" id="PF01979">
    <property type="entry name" value="Amidohydro_1"/>
    <property type="match status" value="1"/>
</dbReference>
<dbReference type="EMBL" id="CADCTL010000122">
    <property type="protein sequence ID" value="CAA9244372.1"/>
    <property type="molecule type" value="Genomic_DNA"/>
</dbReference>
<dbReference type="AlphaFoldDB" id="A0A6J4I7H5"/>
<dbReference type="SUPFAM" id="SSF51338">
    <property type="entry name" value="Composite domain of metallo-dependent hydrolases"/>
    <property type="match status" value="2"/>
</dbReference>
<dbReference type="PANTHER" id="PTHR11647:SF1">
    <property type="entry name" value="COLLAPSIN RESPONSE MEDIATOR PROTEIN"/>
    <property type="match status" value="1"/>
</dbReference>
<dbReference type="InterPro" id="IPR032466">
    <property type="entry name" value="Metal_Hydrolase"/>
</dbReference>
<dbReference type="SUPFAM" id="SSF51556">
    <property type="entry name" value="Metallo-dependent hydrolases"/>
    <property type="match status" value="1"/>
</dbReference>
<keyword evidence="4" id="KW-0378">Hydrolase</keyword>
<dbReference type="InterPro" id="IPR011059">
    <property type="entry name" value="Metal-dep_hydrolase_composite"/>
</dbReference>
<dbReference type="GO" id="GO:0004157">
    <property type="term" value="F:dihydropyrimidinase activity"/>
    <property type="evidence" value="ECO:0007669"/>
    <property type="project" value="UniProtKB-EC"/>
</dbReference>
<dbReference type="InterPro" id="IPR006680">
    <property type="entry name" value="Amidohydro-rel"/>
</dbReference>
<dbReference type="Gene3D" id="2.30.40.10">
    <property type="entry name" value="Urease, subunit C, domain 1"/>
    <property type="match status" value="1"/>
</dbReference>
<evidence type="ECO:0000256" key="1">
    <source>
        <dbReference type="ARBA" id="ARBA00001947"/>
    </source>
</evidence>